<feature type="compositionally biased region" description="Polar residues" evidence="1">
    <location>
        <begin position="443"/>
        <end position="461"/>
    </location>
</feature>
<evidence type="ECO:0000256" key="1">
    <source>
        <dbReference type="SAM" id="MobiDB-lite"/>
    </source>
</evidence>
<dbReference type="VEuPathDB" id="TriTrypDB:BCY84_20426"/>
<dbReference type="VEuPathDB" id="TriTrypDB:Tc_MARK_5588"/>
<dbReference type="AlphaFoldDB" id="A0A2V2VUR9"/>
<sequence>MEEERERGILCEREKGPEEEGGRRHRAMNHKSRRPLTTSESANELLGKTLAALDTVIQDAQQPDAGNSLQAGRKRQRGGDFFAAMAEPHLYTLRSLVVTYGVQLTPSFDAIARRVLLAVASPGIASAASWELAALLGTYFRAGAVRVLEELMELLLNERPPFLLAAPCVVGWTGAATEAPPVGESDGNVSTPVAEDEKEEENTSKVLRSLRALEELLFAAGPYMNASMMQRATLRFAQEVVMEGILDAPPSSPPADNSKHLRGKKGNSNNNNSNDSGLQQQQRTVASSTVFLVEEALQPLFVDLLTSFLLLCRPLPGVVSACVVRVLKELPARPITMRNCRENQNLLRSISRLSATFTALRHPHALPFYLPPIDIVEKPTRRVAGDISSAGGDRTTDVPASLLPSRPSPPPTPSVGVAPQPGETQQQQQQQQQVAATDCARPVSSSPPHQTISAARQQQSFLGRRENRGRDVLPAAAVPQQQQKQQRNTPVKPSPPVGPTAEESDEEDEMPEIDMED</sequence>
<evidence type="ECO:0000313" key="3">
    <source>
        <dbReference type="Proteomes" id="UP000246078"/>
    </source>
</evidence>
<feature type="region of interest" description="Disordered" evidence="1">
    <location>
        <begin position="385"/>
        <end position="517"/>
    </location>
</feature>
<feature type="compositionally biased region" description="Low complexity" evidence="1">
    <location>
        <begin position="414"/>
        <end position="433"/>
    </location>
</feature>
<reference evidence="2 3" key="1">
    <citation type="journal article" date="2018" name="Microb. Genom.">
        <title>Expanding an expanded genome: long-read sequencing of Trypanosoma cruzi.</title>
        <authorList>
            <person name="Berna L."/>
            <person name="Rodriguez M."/>
            <person name="Chiribao M.L."/>
            <person name="Parodi-Talice A."/>
            <person name="Pita S."/>
            <person name="Rijo G."/>
            <person name="Alvarez-Valin F."/>
            <person name="Robello C."/>
        </authorList>
    </citation>
    <scope>NUCLEOTIDE SEQUENCE [LARGE SCALE GENOMIC DNA]</scope>
    <source>
        <strain evidence="2 3">TCC</strain>
    </source>
</reference>
<dbReference type="VEuPathDB" id="TriTrypDB:TcBrA4_0047210"/>
<feature type="region of interest" description="Disordered" evidence="1">
    <location>
        <begin position="1"/>
        <end position="40"/>
    </location>
</feature>
<comment type="caution">
    <text evidence="2">The sequence shown here is derived from an EMBL/GenBank/DDBJ whole genome shotgun (WGS) entry which is preliminary data.</text>
</comment>
<dbReference type="VEuPathDB" id="TriTrypDB:TCSYLVIO_006831"/>
<dbReference type="EMBL" id="PRFC01000222">
    <property type="protein sequence ID" value="PWU99182.1"/>
    <property type="molecule type" value="Genomic_DNA"/>
</dbReference>
<protein>
    <submittedName>
        <fullName evidence="2">Uncharacterized protein</fullName>
    </submittedName>
</protein>
<feature type="compositionally biased region" description="Basic residues" evidence="1">
    <location>
        <begin position="23"/>
        <end position="34"/>
    </location>
</feature>
<dbReference type="VEuPathDB" id="TriTrypDB:ECC02_009505"/>
<organism evidence="2 3">
    <name type="scientific">Trypanosoma cruzi</name>
    <dbReference type="NCBI Taxonomy" id="5693"/>
    <lineage>
        <taxon>Eukaryota</taxon>
        <taxon>Discoba</taxon>
        <taxon>Euglenozoa</taxon>
        <taxon>Kinetoplastea</taxon>
        <taxon>Metakinetoplastina</taxon>
        <taxon>Trypanosomatida</taxon>
        <taxon>Trypanosomatidae</taxon>
        <taxon>Trypanosoma</taxon>
        <taxon>Schizotrypanum</taxon>
    </lineage>
</organism>
<proteinExistence type="predicted"/>
<feature type="compositionally biased region" description="Basic and acidic residues" evidence="1">
    <location>
        <begin position="1"/>
        <end position="22"/>
    </location>
</feature>
<accession>A0A2V2VUR9</accession>
<dbReference type="Proteomes" id="UP000246078">
    <property type="component" value="Unassembled WGS sequence"/>
</dbReference>
<dbReference type="VEuPathDB" id="TriTrypDB:TcCL_NonESM11335"/>
<dbReference type="VEuPathDB" id="TriTrypDB:TcCL_NonESM11336"/>
<feature type="compositionally biased region" description="Acidic residues" evidence="1">
    <location>
        <begin position="502"/>
        <end position="517"/>
    </location>
</feature>
<dbReference type="VEuPathDB" id="TriTrypDB:TCDM_04680"/>
<evidence type="ECO:0000313" key="2">
    <source>
        <dbReference type="EMBL" id="PWU99182.1"/>
    </source>
</evidence>
<dbReference type="VEuPathDB" id="TriTrypDB:TcCLB.511367.100"/>
<dbReference type="VEuPathDB" id="TriTrypDB:C3747_222g93"/>
<feature type="region of interest" description="Disordered" evidence="1">
    <location>
        <begin position="247"/>
        <end position="281"/>
    </location>
</feature>
<gene>
    <name evidence="2" type="ORF">C3747_222g93</name>
</gene>
<name>A0A2V2VUR9_TRYCR</name>
<feature type="region of interest" description="Disordered" evidence="1">
    <location>
        <begin position="177"/>
        <end position="205"/>
    </location>
</feature>
<dbReference type="VEuPathDB" id="TriTrypDB:TcG_02566"/>